<name>A0A445CH89_ARAHY</name>
<keyword evidence="1" id="KW-1133">Transmembrane helix</keyword>
<accession>A0A445CH89</accession>
<evidence type="ECO:0000313" key="3">
    <source>
        <dbReference type="Proteomes" id="UP000289738"/>
    </source>
</evidence>
<dbReference type="Proteomes" id="UP000289738">
    <property type="component" value="Chromosome A07"/>
</dbReference>
<evidence type="ECO:0000256" key="1">
    <source>
        <dbReference type="SAM" id="Phobius"/>
    </source>
</evidence>
<evidence type="ECO:0000313" key="2">
    <source>
        <dbReference type="EMBL" id="RYR50267.1"/>
    </source>
</evidence>
<comment type="caution">
    <text evidence="2">The sequence shown here is derived from an EMBL/GenBank/DDBJ whole genome shotgun (WGS) entry which is preliminary data.</text>
</comment>
<keyword evidence="1" id="KW-0472">Membrane</keyword>
<reference evidence="2 3" key="1">
    <citation type="submission" date="2019-01" db="EMBL/GenBank/DDBJ databases">
        <title>Sequencing of cultivated peanut Arachis hypogaea provides insights into genome evolution and oil improvement.</title>
        <authorList>
            <person name="Chen X."/>
        </authorList>
    </citation>
    <scope>NUCLEOTIDE SEQUENCE [LARGE SCALE GENOMIC DNA]</scope>
    <source>
        <strain evidence="3">cv. Fuhuasheng</strain>
        <tissue evidence="2">Leaves</tissue>
    </source>
</reference>
<keyword evidence="3" id="KW-1185">Reference proteome</keyword>
<dbReference type="AlphaFoldDB" id="A0A445CH89"/>
<organism evidence="2 3">
    <name type="scientific">Arachis hypogaea</name>
    <name type="common">Peanut</name>
    <dbReference type="NCBI Taxonomy" id="3818"/>
    <lineage>
        <taxon>Eukaryota</taxon>
        <taxon>Viridiplantae</taxon>
        <taxon>Streptophyta</taxon>
        <taxon>Embryophyta</taxon>
        <taxon>Tracheophyta</taxon>
        <taxon>Spermatophyta</taxon>
        <taxon>Magnoliopsida</taxon>
        <taxon>eudicotyledons</taxon>
        <taxon>Gunneridae</taxon>
        <taxon>Pentapetalae</taxon>
        <taxon>rosids</taxon>
        <taxon>fabids</taxon>
        <taxon>Fabales</taxon>
        <taxon>Fabaceae</taxon>
        <taxon>Papilionoideae</taxon>
        <taxon>50 kb inversion clade</taxon>
        <taxon>dalbergioids sensu lato</taxon>
        <taxon>Dalbergieae</taxon>
        <taxon>Pterocarpus clade</taxon>
        <taxon>Arachis</taxon>
    </lineage>
</organism>
<protein>
    <submittedName>
        <fullName evidence="2">Uncharacterized protein</fullName>
    </submittedName>
</protein>
<keyword evidence="1" id="KW-0812">Transmembrane</keyword>
<dbReference type="EMBL" id="SDMP01000007">
    <property type="protein sequence ID" value="RYR50267.1"/>
    <property type="molecule type" value="Genomic_DNA"/>
</dbReference>
<proteinExistence type="predicted"/>
<gene>
    <name evidence="2" type="ORF">Ahy_A07g036877</name>
</gene>
<sequence>MLASGLSPPSELGCLSLSRLRICSSGASCSCRRRASLASLPPHISARALWSLACSLPAVLLPIVHILLVLRVVNIRRTAAVPPASPRHILAPFPSCSSFWKTTEATTTTTTSTLLSSASYSLGFHFSITFATDLVIHMNMSRSEFIFHWIQDILVGSIYLN</sequence>
<feature type="transmembrane region" description="Helical" evidence="1">
    <location>
        <begin position="48"/>
        <end position="70"/>
    </location>
</feature>